<evidence type="ECO:0000313" key="3">
    <source>
        <dbReference type="Proteomes" id="UP000010878"/>
    </source>
</evidence>
<dbReference type="EMBL" id="CP003929">
    <property type="protein sequence ID" value="AGB37367.1"/>
    <property type="molecule type" value="Genomic_DNA"/>
</dbReference>
<protein>
    <submittedName>
        <fullName evidence="2">Uncharacterized protein</fullName>
    </submittedName>
</protein>
<organism evidence="2 3">
    <name type="scientific">Natronococcus occultus SP4</name>
    <dbReference type="NCBI Taxonomy" id="694430"/>
    <lineage>
        <taxon>Archaea</taxon>
        <taxon>Methanobacteriati</taxon>
        <taxon>Methanobacteriota</taxon>
        <taxon>Stenosarchaea group</taxon>
        <taxon>Halobacteria</taxon>
        <taxon>Halobacteriales</taxon>
        <taxon>Natrialbaceae</taxon>
        <taxon>Natronococcus</taxon>
    </lineage>
</organism>
<feature type="region of interest" description="Disordered" evidence="1">
    <location>
        <begin position="27"/>
        <end position="79"/>
    </location>
</feature>
<sequence length="201" mass="20946">MERRSRRALLSAVTGAATLLAGCIADELGDESNESDDGTGSNGDDEADDGNESDEAANGNGSDDAVDETAFTTPEPREEPAVALLTDRDGADDWFAVRDVDDDVGTFLEDTAFDDASVIVLEARAPNLCYELGLESVTIEDGVTIKAVVDDDDAAGCAQQEATTGQLVGLSEGGEPVTDGTVTIVDHDAATHEFDLDEDAE</sequence>
<dbReference type="HOGENOM" id="CLU_090554_0_0_2"/>
<keyword evidence="3" id="KW-1185">Reference proteome</keyword>
<accession>L0JWH9</accession>
<dbReference type="GeneID" id="14404644"/>
<gene>
    <name evidence="2" type="ORF">Natoc_1560</name>
</gene>
<name>L0JWH9_9EURY</name>
<dbReference type="Proteomes" id="UP000010878">
    <property type="component" value="Chromosome"/>
</dbReference>
<evidence type="ECO:0000313" key="2">
    <source>
        <dbReference type="EMBL" id="AGB37367.1"/>
    </source>
</evidence>
<feature type="compositionally biased region" description="Acidic residues" evidence="1">
    <location>
        <begin position="27"/>
        <end position="55"/>
    </location>
</feature>
<dbReference type="STRING" id="694430.Natoc_1560"/>
<proteinExistence type="predicted"/>
<evidence type="ECO:0000256" key="1">
    <source>
        <dbReference type="SAM" id="MobiDB-lite"/>
    </source>
</evidence>
<dbReference type="eggNOG" id="arCOG08152">
    <property type="taxonomic scope" value="Archaea"/>
</dbReference>
<dbReference type="OrthoDB" id="206414at2157"/>
<reference evidence="2 3" key="1">
    <citation type="submission" date="2012-11" db="EMBL/GenBank/DDBJ databases">
        <title>FINISHED of Natronococcus occultus SP4, DSM 3396.</title>
        <authorList>
            <consortium name="DOE Joint Genome Institute"/>
            <person name="Eisen J."/>
            <person name="Huntemann M."/>
            <person name="Wei C.-L."/>
            <person name="Han J."/>
            <person name="Detter J.C."/>
            <person name="Han C."/>
            <person name="Tapia R."/>
            <person name="Chen A."/>
            <person name="Kyrpides N."/>
            <person name="Mavromatis K."/>
            <person name="Markowitz V."/>
            <person name="Szeto E."/>
            <person name="Ivanova N."/>
            <person name="Mikhailova N."/>
            <person name="Ovchinnikova G."/>
            <person name="Pagani I."/>
            <person name="Pati A."/>
            <person name="Goodwin L."/>
            <person name="Nordberg H.P."/>
            <person name="Cantor M.N."/>
            <person name="Hua S.X."/>
            <person name="Woyke T."/>
            <person name="Eisen J."/>
            <person name="Klenk H.-P."/>
            <person name="Klenk H.-P."/>
        </authorList>
    </citation>
    <scope>NUCLEOTIDE SEQUENCE [LARGE SCALE GENOMIC DNA]</scope>
    <source>
        <strain evidence="2 3">SP4</strain>
    </source>
</reference>
<dbReference type="RefSeq" id="WP_015320815.1">
    <property type="nucleotide sequence ID" value="NC_019974.1"/>
</dbReference>
<dbReference type="PROSITE" id="PS51257">
    <property type="entry name" value="PROKAR_LIPOPROTEIN"/>
    <property type="match status" value="1"/>
</dbReference>
<dbReference type="KEGG" id="nou:Natoc_1560"/>
<dbReference type="AlphaFoldDB" id="L0JWH9"/>